<keyword evidence="1" id="KW-0812">Transmembrane</keyword>
<dbReference type="EMBL" id="CXWD01000032">
    <property type="protein sequence ID" value="CTQ77253.1"/>
    <property type="molecule type" value="Genomic_DNA"/>
</dbReference>
<feature type="transmembrane region" description="Helical" evidence="1">
    <location>
        <begin position="79"/>
        <end position="99"/>
    </location>
</feature>
<organism evidence="2 3">
    <name type="scientific">Roseibium alexandrii</name>
    <dbReference type="NCBI Taxonomy" id="388408"/>
    <lineage>
        <taxon>Bacteria</taxon>
        <taxon>Pseudomonadati</taxon>
        <taxon>Pseudomonadota</taxon>
        <taxon>Alphaproteobacteria</taxon>
        <taxon>Hyphomicrobiales</taxon>
        <taxon>Stappiaceae</taxon>
        <taxon>Roseibium</taxon>
    </lineage>
</organism>
<dbReference type="AlphaFoldDB" id="A0A0M7ATZ4"/>
<reference evidence="3" key="1">
    <citation type="submission" date="2015-07" db="EMBL/GenBank/DDBJ databases">
        <authorList>
            <person name="Rodrigo-Torres Lidia"/>
            <person name="Arahal R.David."/>
        </authorList>
    </citation>
    <scope>NUCLEOTIDE SEQUENCE [LARGE SCALE GENOMIC DNA]</scope>
    <source>
        <strain evidence="3">CECT 5112</strain>
    </source>
</reference>
<feature type="transmembrane region" description="Helical" evidence="1">
    <location>
        <begin position="12"/>
        <end position="33"/>
    </location>
</feature>
<gene>
    <name evidence="2" type="ORF">LAX5112_04853</name>
</gene>
<evidence type="ECO:0000256" key="1">
    <source>
        <dbReference type="SAM" id="Phobius"/>
    </source>
</evidence>
<proteinExistence type="predicted"/>
<dbReference type="RefSeq" id="WP_208981534.1">
    <property type="nucleotide sequence ID" value="NZ_CXWD01000032.1"/>
</dbReference>
<dbReference type="Proteomes" id="UP000053235">
    <property type="component" value="Unassembled WGS sequence"/>
</dbReference>
<feature type="transmembrane region" description="Helical" evidence="1">
    <location>
        <begin position="45"/>
        <end position="72"/>
    </location>
</feature>
<feature type="transmembrane region" description="Helical" evidence="1">
    <location>
        <begin position="111"/>
        <end position="129"/>
    </location>
</feature>
<protein>
    <submittedName>
        <fullName evidence="2">Uncharacterized protein</fullName>
    </submittedName>
</protein>
<keyword evidence="1" id="KW-1133">Transmembrane helix</keyword>
<name>A0A0M7ATZ4_9HYPH</name>
<keyword evidence="1" id="KW-0472">Membrane</keyword>
<evidence type="ECO:0000313" key="2">
    <source>
        <dbReference type="EMBL" id="CTQ77253.1"/>
    </source>
</evidence>
<sequence length="154" mass="15857">MNGTLFIWQLIKIIVGFVVAVTASGLFLSWGLFQPGSPEADPAAFAAMIGAAFVTASVLGAVAFVPAACVILVSEIARLSGIVFHVASAGAIAFLLWTLDGTADAGLRPGSPVVLAAGFVSGAVYWIIAGRTAGNWLLRTKTAPHEEKATDEDL</sequence>
<keyword evidence="3" id="KW-1185">Reference proteome</keyword>
<accession>A0A0M7ATZ4</accession>
<evidence type="ECO:0000313" key="3">
    <source>
        <dbReference type="Proteomes" id="UP000053235"/>
    </source>
</evidence>